<gene>
    <name evidence="1" type="ORF">AURDEDRAFT_22359</name>
</gene>
<name>J0WNW2_AURST</name>
<dbReference type="AlphaFoldDB" id="J0WNW2"/>
<keyword evidence="2" id="KW-1185">Reference proteome</keyword>
<dbReference type="InterPro" id="IPR041078">
    <property type="entry name" value="Plavaka"/>
</dbReference>
<accession>J0WNW2</accession>
<sequence>GLAGIENPWWEDFPTIDICRIICQDILHGSHKAFKDHLLTWLTNIIGAKEIDDRFRRQIKVHGYRSFSSGISKMSQWSMKDARNVERELLAVINGAASPRVLRATRAELDFIFTSQWSSMPETVVAQLDELNSIYHRYKQVFIDERGRLGKGNEVIPHFNIPKLHARHHYSSNILDLGTMDNYSAEVTESYHVDNVKKAYRATNWKNVPIQMIGYMQRFEAAIQHDDYLQYL</sequence>
<reference evidence="2" key="1">
    <citation type="journal article" date="2012" name="Science">
        <title>The Paleozoic origin of enzymatic lignin decomposition reconstructed from 31 fungal genomes.</title>
        <authorList>
            <person name="Floudas D."/>
            <person name="Binder M."/>
            <person name="Riley R."/>
            <person name="Barry K."/>
            <person name="Blanchette R.A."/>
            <person name="Henrissat B."/>
            <person name="Martinez A.T."/>
            <person name="Otillar R."/>
            <person name="Spatafora J.W."/>
            <person name="Yadav J.S."/>
            <person name="Aerts A."/>
            <person name="Benoit I."/>
            <person name="Boyd A."/>
            <person name="Carlson A."/>
            <person name="Copeland A."/>
            <person name="Coutinho P.M."/>
            <person name="de Vries R.P."/>
            <person name="Ferreira P."/>
            <person name="Findley K."/>
            <person name="Foster B."/>
            <person name="Gaskell J."/>
            <person name="Glotzer D."/>
            <person name="Gorecki P."/>
            <person name="Heitman J."/>
            <person name="Hesse C."/>
            <person name="Hori C."/>
            <person name="Igarashi K."/>
            <person name="Jurgens J.A."/>
            <person name="Kallen N."/>
            <person name="Kersten P."/>
            <person name="Kohler A."/>
            <person name="Kuees U."/>
            <person name="Kumar T.K.A."/>
            <person name="Kuo A."/>
            <person name="LaButti K."/>
            <person name="Larrondo L.F."/>
            <person name="Lindquist E."/>
            <person name="Ling A."/>
            <person name="Lombard V."/>
            <person name="Lucas S."/>
            <person name="Lundell T."/>
            <person name="Martin R."/>
            <person name="McLaughlin D.J."/>
            <person name="Morgenstern I."/>
            <person name="Morin E."/>
            <person name="Murat C."/>
            <person name="Nagy L.G."/>
            <person name="Nolan M."/>
            <person name="Ohm R.A."/>
            <person name="Patyshakuliyeva A."/>
            <person name="Rokas A."/>
            <person name="Ruiz-Duenas F.J."/>
            <person name="Sabat G."/>
            <person name="Salamov A."/>
            <person name="Samejima M."/>
            <person name="Schmutz J."/>
            <person name="Slot J.C."/>
            <person name="St John F."/>
            <person name="Stenlid J."/>
            <person name="Sun H."/>
            <person name="Sun S."/>
            <person name="Syed K."/>
            <person name="Tsang A."/>
            <person name="Wiebenga A."/>
            <person name="Young D."/>
            <person name="Pisabarro A."/>
            <person name="Eastwood D.C."/>
            <person name="Martin F."/>
            <person name="Cullen D."/>
            <person name="Grigoriev I.V."/>
            <person name="Hibbett D.S."/>
        </authorList>
    </citation>
    <scope>NUCLEOTIDE SEQUENCE [LARGE SCALE GENOMIC DNA]</scope>
    <source>
        <strain evidence="2">TFB10046</strain>
    </source>
</reference>
<dbReference type="KEGG" id="adl:AURDEDRAFT_22359"/>
<organism evidence="1 2">
    <name type="scientific">Auricularia subglabra (strain TFB-10046 / SS5)</name>
    <name type="common">White-rot fungus</name>
    <name type="synonym">Auricularia delicata (strain TFB10046)</name>
    <dbReference type="NCBI Taxonomy" id="717982"/>
    <lineage>
        <taxon>Eukaryota</taxon>
        <taxon>Fungi</taxon>
        <taxon>Dikarya</taxon>
        <taxon>Basidiomycota</taxon>
        <taxon>Agaricomycotina</taxon>
        <taxon>Agaricomycetes</taxon>
        <taxon>Auriculariales</taxon>
        <taxon>Auriculariaceae</taxon>
        <taxon>Auricularia</taxon>
    </lineage>
</organism>
<dbReference type="InParanoid" id="J0WNW2"/>
<feature type="non-terminal residue" evidence="1">
    <location>
        <position position="1"/>
    </location>
</feature>
<proteinExistence type="predicted"/>
<feature type="non-terminal residue" evidence="1">
    <location>
        <position position="232"/>
    </location>
</feature>
<protein>
    <submittedName>
        <fullName evidence="1">Uncharacterized protein</fullName>
    </submittedName>
</protein>
<evidence type="ECO:0000313" key="1">
    <source>
        <dbReference type="EMBL" id="EJD33537.1"/>
    </source>
</evidence>
<dbReference type="eggNOG" id="ENOG502SHSB">
    <property type="taxonomic scope" value="Eukaryota"/>
</dbReference>
<dbReference type="OrthoDB" id="3232941at2759"/>
<evidence type="ECO:0000313" key="2">
    <source>
        <dbReference type="Proteomes" id="UP000006514"/>
    </source>
</evidence>
<dbReference type="EMBL" id="JH688183">
    <property type="protein sequence ID" value="EJD33537.1"/>
    <property type="molecule type" value="Genomic_DNA"/>
</dbReference>
<dbReference type="Pfam" id="PF18759">
    <property type="entry name" value="Plavaka"/>
    <property type="match status" value="1"/>
</dbReference>
<dbReference type="Proteomes" id="UP000006514">
    <property type="component" value="Unassembled WGS sequence"/>
</dbReference>